<keyword evidence="1" id="KW-0677">Repeat</keyword>
<keyword evidence="2 3" id="KW-0040">ANK repeat</keyword>
<dbReference type="Proteomes" id="UP001154255">
    <property type="component" value="Unassembled WGS sequence"/>
</dbReference>
<dbReference type="PROSITE" id="PS50088">
    <property type="entry name" value="ANK_REPEAT"/>
    <property type="match status" value="3"/>
</dbReference>
<comment type="caution">
    <text evidence="4">The sequence shown here is derived from an EMBL/GenBank/DDBJ whole genome shotgun (WGS) entry which is preliminary data.</text>
</comment>
<protein>
    <submittedName>
        <fullName evidence="4 5">Ankyrin repeat (ANKYR)</fullName>
    </submittedName>
</protein>
<dbReference type="EMBL" id="CAMXCS010000002">
    <property type="protein sequence ID" value="CAI3946760.1"/>
    <property type="molecule type" value="Genomic_DNA"/>
</dbReference>
<reference evidence="4" key="1">
    <citation type="submission" date="2022-10" db="EMBL/GenBank/DDBJ databases">
        <authorList>
            <person name="Botero Cardona J."/>
        </authorList>
    </citation>
    <scope>NUCLEOTIDE SEQUENCE</scope>
    <source>
        <strain evidence="4">LMG 31819</strain>
        <strain evidence="5">R-53529</strain>
    </source>
</reference>
<dbReference type="SMART" id="SM00248">
    <property type="entry name" value="ANK"/>
    <property type="match status" value="3"/>
</dbReference>
<dbReference type="PANTHER" id="PTHR24171:SF9">
    <property type="entry name" value="ANKYRIN REPEAT DOMAIN-CONTAINING PROTEIN 39"/>
    <property type="match status" value="1"/>
</dbReference>
<dbReference type="AlphaFoldDB" id="A0A9W4XHL0"/>
<name>A0A9W4XHL0_9PROT</name>
<feature type="repeat" description="ANK" evidence="3">
    <location>
        <begin position="48"/>
        <end position="80"/>
    </location>
</feature>
<dbReference type="InterPro" id="IPR036770">
    <property type="entry name" value="Ankyrin_rpt-contain_sf"/>
</dbReference>
<evidence type="ECO:0000256" key="2">
    <source>
        <dbReference type="ARBA" id="ARBA00023043"/>
    </source>
</evidence>
<dbReference type="Proteomes" id="UP001154259">
    <property type="component" value="Unassembled WGS sequence"/>
</dbReference>
<gene>
    <name evidence="5" type="ORF">R53529_LOCUS1452</name>
    <name evidence="4" type="ORF">R53530_LOCUS981</name>
</gene>
<dbReference type="EMBL" id="CAMXCM010000002">
    <property type="protein sequence ID" value="CAI3936669.1"/>
    <property type="molecule type" value="Genomic_DNA"/>
</dbReference>
<dbReference type="PROSITE" id="PS50297">
    <property type="entry name" value="ANK_REP_REGION"/>
    <property type="match status" value="2"/>
</dbReference>
<evidence type="ECO:0000313" key="4">
    <source>
        <dbReference type="EMBL" id="CAI3936669.1"/>
    </source>
</evidence>
<evidence type="ECO:0000313" key="7">
    <source>
        <dbReference type="Proteomes" id="UP001154259"/>
    </source>
</evidence>
<evidence type="ECO:0000256" key="1">
    <source>
        <dbReference type="ARBA" id="ARBA00022737"/>
    </source>
</evidence>
<proteinExistence type="predicted"/>
<dbReference type="InterPro" id="IPR002110">
    <property type="entry name" value="Ankyrin_rpt"/>
</dbReference>
<feature type="repeat" description="ANK" evidence="3">
    <location>
        <begin position="81"/>
        <end position="113"/>
    </location>
</feature>
<keyword evidence="7" id="KW-1185">Reference proteome</keyword>
<dbReference type="Pfam" id="PF12796">
    <property type="entry name" value="Ank_2"/>
    <property type="match status" value="1"/>
</dbReference>
<sequence>MMSNSPQEPIFTPEKIEALYFDTARQGETELLAEFIRAGMDINHQNHEGHTALILACYHNQLEAVKLLLEKGADPNIVDNKGATALTGVAFKGYIPIAQLLIKAGANVDAENNLKRTALMFAILFGRNDMAKFLIESGANPHHTDGEGVTPIQLAERQGDEELVTLLKAKNII</sequence>
<dbReference type="PANTHER" id="PTHR24171">
    <property type="entry name" value="ANKYRIN REPEAT DOMAIN-CONTAINING PROTEIN 39-RELATED"/>
    <property type="match status" value="1"/>
</dbReference>
<dbReference type="Gene3D" id="1.25.40.20">
    <property type="entry name" value="Ankyrin repeat-containing domain"/>
    <property type="match status" value="1"/>
</dbReference>
<evidence type="ECO:0000256" key="3">
    <source>
        <dbReference type="PROSITE-ProRule" id="PRU00023"/>
    </source>
</evidence>
<dbReference type="SUPFAM" id="SSF48403">
    <property type="entry name" value="Ankyrin repeat"/>
    <property type="match status" value="1"/>
</dbReference>
<evidence type="ECO:0000313" key="5">
    <source>
        <dbReference type="EMBL" id="CAI3946760.1"/>
    </source>
</evidence>
<organism evidence="4 6">
    <name type="scientific">Commensalibacter communis</name>
    <dbReference type="NCBI Taxonomy" id="2972786"/>
    <lineage>
        <taxon>Bacteria</taxon>
        <taxon>Pseudomonadati</taxon>
        <taxon>Pseudomonadota</taxon>
        <taxon>Alphaproteobacteria</taxon>
        <taxon>Acetobacterales</taxon>
        <taxon>Acetobacteraceae</taxon>
    </lineage>
</organism>
<feature type="repeat" description="ANK" evidence="3">
    <location>
        <begin position="114"/>
        <end position="146"/>
    </location>
</feature>
<evidence type="ECO:0000313" key="6">
    <source>
        <dbReference type="Proteomes" id="UP001154255"/>
    </source>
</evidence>
<accession>A0A9W4XHL0</accession>
<dbReference type="Pfam" id="PF13637">
    <property type="entry name" value="Ank_4"/>
    <property type="match status" value="1"/>
</dbReference>